<evidence type="ECO:0000313" key="2">
    <source>
        <dbReference type="Proteomes" id="UP001497535"/>
    </source>
</evidence>
<reference evidence="1" key="1">
    <citation type="submission" date="2023-11" db="EMBL/GenBank/DDBJ databases">
        <authorList>
            <person name="Poullet M."/>
        </authorList>
    </citation>
    <scope>NUCLEOTIDE SEQUENCE</scope>
    <source>
        <strain evidence="1">E1834</strain>
    </source>
</reference>
<dbReference type="EMBL" id="CAVMJV010000067">
    <property type="protein sequence ID" value="CAK5087687.1"/>
    <property type="molecule type" value="Genomic_DNA"/>
</dbReference>
<accession>A0ACB1A891</accession>
<gene>
    <name evidence="1" type="ORF">MENTE1834_LOCUS35299</name>
</gene>
<evidence type="ECO:0000313" key="1">
    <source>
        <dbReference type="EMBL" id="CAK5087687.1"/>
    </source>
</evidence>
<dbReference type="Proteomes" id="UP001497535">
    <property type="component" value="Unassembled WGS sequence"/>
</dbReference>
<name>A0ACB1A891_MELEN</name>
<protein>
    <submittedName>
        <fullName evidence="1">Uncharacterized protein</fullName>
    </submittedName>
</protein>
<sequence length="298" mass="35152">MDWLKSKNVDCQKIILRSVDDGKGSCNRQTDIVNINLRRKRAAQESRRVKSAPAILQPIREKKPPKSHATWFVSGEDEEEEYEYNVKTTAHFDNYPPKKNHRYPMRGSKGPHFKAAVKGQYPYKHQRPPQFYHKQKVGYGGPSKWQHSVHFGYDPNEHDQYEYESNEYGSNGHRPNAHGPNGHGPNEIDSEEYEHYGHGYDKYSHPMEGRNKINYQQTQRITTRISMNIKNHRKETNKNEAKRSRGTVRFNLENEINREEKENRNKINEKSEKEKMEDTEAKEVSEQKEVKQEKEEVK</sequence>
<comment type="caution">
    <text evidence="1">The sequence shown here is derived from an EMBL/GenBank/DDBJ whole genome shotgun (WGS) entry which is preliminary data.</text>
</comment>
<organism evidence="1 2">
    <name type="scientific">Meloidogyne enterolobii</name>
    <name type="common">Root-knot nematode worm</name>
    <name type="synonym">Meloidogyne mayaguensis</name>
    <dbReference type="NCBI Taxonomy" id="390850"/>
    <lineage>
        <taxon>Eukaryota</taxon>
        <taxon>Metazoa</taxon>
        <taxon>Ecdysozoa</taxon>
        <taxon>Nematoda</taxon>
        <taxon>Chromadorea</taxon>
        <taxon>Rhabditida</taxon>
        <taxon>Tylenchina</taxon>
        <taxon>Tylenchomorpha</taxon>
        <taxon>Tylenchoidea</taxon>
        <taxon>Meloidogynidae</taxon>
        <taxon>Meloidogyninae</taxon>
        <taxon>Meloidogyne</taxon>
    </lineage>
</organism>
<proteinExistence type="predicted"/>
<keyword evidence="2" id="KW-1185">Reference proteome</keyword>